<name>A0A919EL52_9GAMM</name>
<dbReference type="RefSeq" id="WP_189771741.1">
    <property type="nucleotide sequence ID" value="NZ_BNCK01000006.1"/>
</dbReference>
<dbReference type="PANTHER" id="PTHR48098:SF6">
    <property type="entry name" value="FERRI-BACILLIBACTIN ESTERASE BESA"/>
    <property type="match status" value="1"/>
</dbReference>
<reference evidence="2" key="1">
    <citation type="journal article" date="2014" name="Int. J. Syst. Evol. Microbiol.">
        <title>Complete genome sequence of Corynebacterium casei LMG S-19264T (=DSM 44701T), isolated from a smear-ripened cheese.</title>
        <authorList>
            <consortium name="US DOE Joint Genome Institute (JGI-PGF)"/>
            <person name="Walter F."/>
            <person name="Albersmeier A."/>
            <person name="Kalinowski J."/>
            <person name="Ruckert C."/>
        </authorList>
    </citation>
    <scope>NUCLEOTIDE SEQUENCE</scope>
    <source>
        <strain evidence="2">KCTC 42731</strain>
    </source>
</reference>
<evidence type="ECO:0000313" key="3">
    <source>
        <dbReference type="Proteomes" id="UP000623842"/>
    </source>
</evidence>
<dbReference type="InterPro" id="IPR029058">
    <property type="entry name" value="AB_hydrolase_fold"/>
</dbReference>
<dbReference type="Proteomes" id="UP000623842">
    <property type="component" value="Unassembled WGS sequence"/>
</dbReference>
<dbReference type="EMBL" id="BNCK01000006">
    <property type="protein sequence ID" value="GHF97923.1"/>
    <property type="molecule type" value="Genomic_DNA"/>
</dbReference>
<comment type="caution">
    <text evidence="2">The sequence shown here is derived from an EMBL/GenBank/DDBJ whole genome shotgun (WGS) entry which is preliminary data.</text>
</comment>
<evidence type="ECO:0008006" key="4">
    <source>
        <dbReference type="Google" id="ProtNLM"/>
    </source>
</evidence>
<gene>
    <name evidence="2" type="ORF">GCM10017161_27820</name>
</gene>
<dbReference type="Pfam" id="PF00756">
    <property type="entry name" value="Esterase"/>
    <property type="match status" value="1"/>
</dbReference>
<evidence type="ECO:0000313" key="2">
    <source>
        <dbReference type="EMBL" id="GHF97923.1"/>
    </source>
</evidence>
<keyword evidence="1" id="KW-0732">Signal</keyword>
<evidence type="ECO:0000256" key="1">
    <source>
        <dbReference type="SAM" id="SignalP"/>
    </source>
</evidence>
<protein>
    <recommendedName>
        <fullName evidence="4">Esterase</fullName>
    </recommendedName>
</protein>
<dbReference type="SUPFAM" id="SSF53474">
    <property type="entry name" value="alpha/beta-Hydrolases"/>
    <property type="match status" value="1"/>
</dbReference>
<proteinExistence type="predicted"/>
<keyword evidence="3" id="KW-1185">Reference proteome</keyword>
<dbReference type="Gene3D" id="3.40.50.1820">
    <property type="entry name" value="alpha/beta hydrolase"/>
    <property type="match status" value="1"/>
</dbReference>
<dbReference type="InterPro" id="IPR050583">
    <property type="entry name" value="Mycobacterial_A85_antigen"/>
</dbReference>
<dbReference type="InterPro" id="IPR000801">
    <property type="entry name" value="Esterase-like"/>
</dbReference>
<feature type="signal peptide" evidence="1">
    <location>
        <begin position="1"/>
        <end position="19"/>
    </location>
</feature>
<reference evidence="2" key="2">
    <citation type="submission" date="2020-09" db="EMBL/GenBank/DDBJ databases">
        <authorList>
            <person name="Sun Q."/>
            <person name="Kim S."/>
        </authorList>
    </citation>
    <scope>NUCLEOTIDE SEQUENCE</scope>
    <source>
        <strain evidence="2">KCTC 42731</strain>
    </source>
</reference>
<dbReference type="SUPFAM" id="SSF48452">
    <property type="entry name" value="TPR-like"/>
    <property type="match status" value="1"/>
</dbReference>
<sequence>MKLIYLILAATCFCATALATTNNNNAVTFESEITIAKQGKFHSKLLDEDIPFNLYLPKHYHLQSKQHTYPVIFINGAHGNQFFHAVTGLVEFYSRFERMPESIVISLNYSGHYPEINTNGMWTSREVIDRYGKPELFNQFMKQELLPYLTQQYRANDKRMIIGVSGSSIYPLYSLLNDSDLFSDYVFLASSDMIGMGFDKNVDIIEQLASLPQKNNIKHKSLIYLADADDDLEKNQLSAKNHQRIKQYKADLAKAGFQLEVASIENERHYDALLKTLMNVFELQYPESLWAPKYRHLEAQPGNTLANIDAFYQTLSEQVGFTVLPRGDRWNSVNNLRHTSVRLERAGKLEQALQVANRWQQDWPYSAEAKLATAKLMKKLNQQDKAMLVLNKAIVLATEQQVANLDAYIDLQKTWQSQSE</sequence>
<dbReference type="PANTHER" id="PTHR48098">
    <property type="entry name" value="ENTEROCHELIN ESTERASE-RELATED"/>
    <property type="match status" value="1"/>
</dbReference>
<dbReference type="AlphaFoldDB" id="A0A919EL52"/>
<organism evidence="2 3">
    <name type="scientific">Thalassotalea marina</name>
    <dbReference type="NCBI Taxonomy" id="1673741"/>
    <lineage>
        <taxon>Bacteria</taxon>
        <taxon>Pseudomonadati</taxon>
        <taxon>Pseudomonadota</taxon>
        <taxon>Gammaproteobacteria</taxon>
        <taxon>Alteromonadales</taxon>
        <taxon>Colwelliaceae</taxon>
        <taxon>Thalassotalea</taxon>
    </lineage>
</organism>
<feature type="chain" id="PRO_5037310568" description="Esterase" evidence="1">
    <location>
        <begin position="20"/>
        <end position="420"/>
    </location>
</feature>
<dbReference type="InterPro" id="IPR011990">
    <property type="entry name" value="TPR-like_helical_dom_sf"/>
</dbReference>
<accession>A0A919EL52</accession>